<accession>A0A4V0NGV9</accession>
<protein>
    <submittedName>
        <fullName evidence="1">Uncharacterized protein</fullName>
    </submittedName>
</protein>
<sequence length="53" mass="5671">MELVETGEGHPGQRRAEESLALAVALRERGYRGHIAVGGRFATSASPRRRPGG</sequence>
<dbReference type="RefSeq" id="WP_165374287.1">
    <property type="nucleotide sequence ID" value="NZ_CP012672.1"/>
</dbReference>
<reference evidence="1 2" key="1">
    <citation type="submission" date="2015-09" db="EMBL/GenBank/DDBJ databases">
        <title>Sorangium comparison.</title>
        <authorList>
            <person name="Zaburannyi N."/>
            <person name="Bunk B."/>
            <person name="Overmann J."/>
            <person name="Mueller R."/>
        </authorList>
    </citation>
    <scope>NUCLEOTIDE SEQUENCE [LARGE SCALE GENOMIC DNA]</scope>
    <source>
        <strain evidence="1 2">So ce836</strain>
    </source>
</reference>
<dbReference type="EMBL" id="CP012672">
    <property type="protein sequence ID" value="AUX34532.1"/>
    <property type="molecule type" value="Genomic_DNA"/>
</dbReference>
<dbReference type="Proteomes" id="UP000295497">
    <property type="component" value="Chromosome"/>
</dbReference>
<name>A0A4V0NGV9_SORCE</name>
<evidence type="ECO:0000313" key="1">
    <source>
        <dbReference type="EMBL" id="AUX34532.1"/>
    </source>
</evidence>
<evidence type="ECO:0000313" key="2">
    <source>
        <dbReference type="Proteomes" id="UP000295497"/>
    </source>
</evidence>
<proteinExistence type="predicted"/>
<organism evidence="1 2">
    <name type="scientific">Sorangium cellulosum</name>
    <name type="common">Polyangium cellulosum</name>
    <dbReference type="NCBI Taxonomy" id="56"/>
    <lineage>
        <taxon>Bacteria</taxon>
        <taxon>Pseudomonadati</taxon>
        <taxon>Myxococcota</taxon>
        <taxon>Polyangia</taxon>
        <taxon>Polyangiales</taxon>
        <taxon>Polyangiaceae</taxon>
        <taxon>Sorangium</taxon>
    </lineage>
</organism>
<dbReference type="AlphaFoldDB" id="A0A4V0NGV9"/>
<gene>
    <name evidence="1" type="ORF">SOCE836_067060</name>
</gene>